<dbReference type="InterPro" id="IPR000933">
    <property type="entry name" value="Glyco_hydro_29"/>
</dbReference>
<dbReference type="PANTHER" id="PTHR10030:SF37">
    <property type="entry name" value="ALPHA-L-FUCOSIDASE-RELATED"/>
    <property type="match status" value="1"/>
</dbReference>
<reference evidence="10 11" key="1">
    <citation type="submission" date="2017-02" db="EMBL/GenBank/DDBJ databases">
        <authorList>
            <person name="Peterson S.W."/>
        </authorList>
    </citation>
    <scope>NUCLEOTIDE SEQUENCE [LARGE SCALE GENOMIC DNA]</scope>
    <source>
        <strain evidence="10 11">DSM 18108</strain>
    </source>
</reference>
<feature type="domain" description="Glycoside hydrolase family 29 N-terminal" evidence="9">
    <location>
        <begin position="19"/>
        <end position="332"/>
    </location>
</feature>
<keyword evidence="6" id="KW-0326">Glycosidase</keyword>
<dbReference type="AlphaFoldDB" id="A0A1T5NZI1"/>
<feature type="chain" id="PRO_5012233875" description="alpha-L-fucosidase" evidence="8">
    <location>
        <begin position="21"/>
        <end position="446"/>
    </location>
</feature>
<dbReference type="RefSeq" id="WP_079470494.1">
    <property type="nucleotide sequence ID" value="NZ_FUZZ01000002.1"/>
</dbReference>
<dbReference type="InterPro" id="IPR013780">
    <property type="entry name" value="Glyco_hydro_b"/>
</dbReference>
<evidence type="ECO:0000256" key="5">
    <source>
        <dbReference type="ARBA" id="ARBA00022801"/>
    </source>
</evidence>
<dbReference type="EMBL" id="FUZZ01000002">
    <property type="protein sequence ID" value="SKD05832.1"/>
    <property type="molecule type" value="Genomic_DNA"/>
</dbReference>
<evidence type="ECO:0000256" key="3">
    <source>
        <dbReference type="ARBA" id="ARBA00012662"/>
    </source>
</evidence>
<keyword evidence="5" id="KW-0378">Hydrolase</keyword>
<organism evidence="10 11">
    <name type="scientific">Chitinophaga ginsengisegetis</name>
    <dbReference type="NCBI Taxonomy" id="393003"/>
    <lineage>
        <taxon>Bacteria</taxon>
        <taxon>Pseudomonadati</taxon>
        <taxon>Bacteroidota</taxon>
        <taxon>Chitinophagia</taxon>
        <taxon>Chitinophagales</taxon>
        <taxon>Chitinophagaceae</taxon>
        <taxon>Chitinophaga</taxon>
    </lineage>
</organism>
<dbReference type="InterPro" id="IPR017853">
    <property type="entry name" value="GH"/>
</dbReference>
<proteinExistence type="inferred from homology"/>
<evidence type="ECO:0000256" key="1">
    <source>
        <dbReference type="ARBA" id="ARBA00004071"/>
    </source>
</evidence>
<protein>
    <recommendedName>
        <fullName evidence="3">alpha-L-fucosidase</fullName>
        <ecNumber evidence="3">3.2.1.51</ecNumber>
    </recommendedName>
</protein>
<keyword evidence="11" id="KW-1185">Reference proteome</keyword>
<dbReference type="Gene3D" id="2.60.40.1180">
    <property type="entry name" value="Golgi alpha-mannosidase II"/>
    <property type="match status" value="1"/>
</dbReference>
<dbReference type="PANTHER" id="PTHR10030">
    <property type="entry name" value="ALPHA-L-FUCOSIDASE"/>
    <property type="match status" value="1"/>
</dbReference>
<dbReference type="GO" id="GO:0004560">
    <property type="term" value="F:alpha-L-fucosidase activity"/>
    <property type="evidence" value="ECO:0007669"/>
    <property type="project" value="InterPro"/>
</dbReference>
<dbReference type="Gene3D" id="3.20.20.80">
    <property type="entry name" value="Glycosidases"/>
    <property type="match status" value="1"/>
</dbReference>
<evidence type="ECO:0000256" key="4">
    <source>
        <dbReference type="ARBA" id="ARBA00022729"/>
    </source>
</evidence>
<dbReference type="SMART" id="SM00812">
    <property type="entry name" value="Alpha_L_fucos"/>
    <property type="match status" value="1"/>
</dbReference>
<gene>
    <name evidence="10" type="ORF">SAMN05660461_3207</name>
</gene>
<dbReference type="PIRSF" id="PIRSF001092">
    <property type="entry name" value="Alpha-L-fucosidase"/>
    <property type="match status" value="1"/>
</dbReference>
<dbReference type="InterPro" id="IPR057739">
    <property type="entry name" value="Glyco_hydro_29_N"/>
</dbReference>
<evidence type="ECO:0000259" key="9">
    <source>
        <dbReference type="Pfam" id="PF01120"/>
    </source>
</evidence>
<dbReference type="Proteomes" id="UP000190166">
    <property type="component" value="Unassembled WGS sequence"/>
</dbReference>
<dbReference type="EC" id="3.2.1.51" evidence="3"/>
<name>A0A1T5NZI1_9BACT</name>
<dbReference type="InterPro" id="IPR016286">
    <property type="entry name" value="FUC_metazoa-typ"/>
</dbReference>
<dbReference type="Pfam" id="PF01120">
    <property type="entry name" value="Alpha_L_fucos"/>
    <property type="match status" value="1"/>
</dbReference>
<evidence type="ECO:0000313" key="10">
    <source>
        <dbReference type="EMBL" id="SKD05832.1"/>
    </source>
</evidence>
<evidence type="ECO:0000256" key="6">
    <source>
        <dbReference type="ARBA" id="ARBA00023295"/>
    </source>
</evidence>
<dbReference type="GO" id="GO:0016139">
    <property type="term" value="P:glycoside catabolic process"/>
    <property type="evidence" value="ECO:0007669"/>
    <property type="project" value="TreeGrafter"/>
</dbReference>
<evidence type="ECO:0000256" key="7">
    <source>
        <dbReference type="PIRSR" id="PIRSR001092-1"/>
    </source>
</evidence>
<evidence type="ECO:0000256" key="8">
    <source>
        <dbReference type="SAM" id="SignalP"/>
    </source>
</evidence>
<dbReference type="GO" id="GO:0005764">
    <property type="term" value="C:lysosome"/>
    <property type="evidence" value="ECO:0007669"/>
    <property type="project" value="TreeGrafter"/>
</dbReference>
<feature type="signal peptide" evidence="8">
    <location>
        <begin position="1"/>
        <end position="20"/>
    </location>
</feature>
<feature type="site" description="May be important for catalysis" evidence="7">
    <location>
        <position position="264"/>
    </location>
</feature>
<comment type="function">
    <text evidence="1">Alpha-L-fucosidase is responsible for hydrolyzing the alpha-1,6-linked fucose joined to the reducing-end N-acetylglucosamine of the carbohydrate moieties of glycoproteins.</text>
</comment>
<dbReference type="GO" id="GO:0006004">
    <property type="term" value="P:fucose metabolic process"/>
    <property type="evidence" value="ECO:0007669"/>
    <property type="project" value="InterPro"/>
</dbReference>
<evidence type="ECO:0000256" key="2">
    <source>
        <dbReference type="ARBA" id="ARBA00007951"/>
    </source>
</evidence>
<keyword evidence="4 8" id="KW-0732">Signal</keyword>
<accession>A0A1T5NZI1</accession>
<dbReference type="STRING" id="393003.SAMN05660461_3207"/>
<comment type="similarity">
    <text evidence="2">Belongs to the glycosyl hydrolase 29 family.</text>
</comment>
<dbReference type="SUPFAM" id="SSF51445">
    <property type="entry name" value="(Trans)glycosidases"/>
    <property type="match status" value="1"/>
</dbReference>
<dbReference type="PRINTS" id="PR00741">
    <property type="entry name" value="GLHYDRLASE29"/>
</dbReference>
<sequence length="446" mass="51159">MKRLLVLVAFAMQLLTAAHAQQKTNPDDIKEKMQWFSDAKLGIFIHWGIYSVKGIDESWSFHNKKISYPDYMQQLKGFTANNYNPQAWADLIKESGARYAVMTTKHHDGVALWDSKYSKLDVANSTPAKRDVLTPFYAALRRDSIKCGAYFSLIDWSHNDYPQFLKDSNRYEIKAQPERWQRFLKYYEGQMAEVMTKFNPDLWWFDGDWEHSAEEWEAPKMRQMLTSHNPNTIINGRLQGYGDYETPEQNFPVSRPKYHWWELCMTINNNWGWQPQDNNWKTPFEIITIFVDAVSNGGNLLLDIGPKADGSIPEEEVHMLKELGAWNKRNGEAVFNTIGGIPQGHFYGPTTLSKDSSTLYLFLPAKTSGQVMVKGLSNKIESITVLGNNSQLTHKVVGKISWSPVPGLVFIDVPENVHDKYITVLKVKLDKAVKLYRGQGGFLTND</sequence>
<evidence type="ECO:0000313" key="11">
    <source>
        <dbReference type="Proteomes" id="UP000190166"/>
    </source>
</evidence>